<name>A0A3D9SCW6_9BACL</name>
<dbReference type="InterPro" id="IPR055170">
    <property type="entry name" value="GFO_IDH_MocA-like_dom"/>
</dbReference>
<dbReference type="InterPro" id="IPR050463">
    <property type="entry name" value="Gfo/Idh/MocA_oxidrdct_glycsds"/>
</dbReference>
<evidence type="ECO:0000313" key="5">
    <source>
        <dbReference type="Proteomes" id="UP000256304"/>
    </source>
</evidence>
<dbReference type="Pfam" id="PF22725">
    <property type="entry name" value="GFO_IDH_MocA_C3"/>
    <property type="match status" value="1"/>
</dbReference>
<evidence type="ECO:0000256" key="1">
    <source>
        <dbReference type="ARBA" id="ARBA00023002"/>
    </source>
</evidence>
<keyword evidence="5" id="KW-1185">Reference proteome</keyword>
<dbReference type="SUPFAM" id="SSF51735">
    <property type="entry name" value="NAD(P)-binding Rossmann-fold domains"/>
    <property type="match status" value="1"/>
</dbReference>
<feature type="domain" description="GFO/IDH/MocA-like oxidoreductase" evidence="3">
    <location>
        <begin position="134"/>
        <end position="273"/>
    </location>
</feature>
<dbReference type="Gene3D" id="3.40.50.720">
    <property type="entry name" value="NAD(P)-binding Rossmann-like Domain"/>
    <property type="match status" value="1"/>
</dbReference>
<protein>
    <submittedName>
        <fullName evidence="4">Putative dehydrogenase</fullName>
    </submittedName>
</protein>
<dbReference type="GO" id="GO:0000166">
    <property type="term" value="F:nucleotide binding"/>
    <property type="evidence" value="ECO:0007669"/>
    <property type="project" value="InterPro"/>
</dbReference>
<organism evidence="4 5">
    <name type="scientific">Paenibacillus taihuensis</name>
    <dbReference type="NCBI Taxonomy" id="1156355"/>
    <lineage>
        <taxon>Bacteria</taxon>
        <taxon>Bacillati</taxon>
        <taxon>Bacillota</taxon>
        <taxon>Bacilli</taxon>
        <taxon>Bacillales</taxon>
        <taxon>Paenibacillaceae</taxon>
        <taxon>Paenibacillus</taxon>
    </lineage>
</organism>
<dbReference type="AlphaFoldDB" id="A0A3D9SCW6"/>
<dbReference type="InterPro" id="IPR000683">
    <property type="entry name" value="Gfo/Idh/MocA-like_OxRdtase_N"/>
</dbReference>
<evidence type="ECO:0000259" key="2">
    <source>
        <dbReference type="Pfam" id="PF01408"/>
    </source>
</evidence>
<feature type="domain" description="Gfo/Idh/MocA-like oxidoreductase N-terminal" evidence="2">
    <location>
        <begin position="2"/>
        <end position="119"/>
    </location>
</feature>
<dbReference type="Gene3D" id="3.30.360.10">
    <property type="entry name" value="Dihydrodipicolinate Reductase, domain 2"/>
    <property type="match status" value="1"/>
</dbReference>
<dbReference type="Proteomes" id="UP000256304">
    <property type="component" value="Unassembled WGS sequence"/>
</dbReference>
<dbReference type="Pfam" id="PF01408">
    <property type="entry name" value="GFO_IDH_MocA"/>
    <property type="match status" value="1"/>
</dbReference>
<dbReference type="EMBL" id="QTTN01000003">
    <property type="protein sequence ID" value="REE92728.1"/>
    <property type="molecule type" value="Genomic_DNA"/>
</dbReference>
<reference evidence="4 5" key="1">
    <citation type="submission" date="2018-08" db="EMBL/GenBank/DDBJ databases">
        <title>Genomic Encyclopedia of Type Strains, Phase III (KMG-III): the genomes of soil and plant-associated and newly described type strains.</title>
        <authorList>
            <person name="Whitman W."/>
        </authorList>
    </citation>
    <scope>NUCLEOTIDE SEQUENCE [LARGE SCALE GENOMIC DNA]</scope>
    <source>
        <strain evidence="4 5">CGMCC 1.10966</strain>
    </source>
</reference>
<keyword evidence="1" id="KW-0560">Oxidoreductase</keyword>
<evidence type="ECO:0000313" key="4">
    <source>
        <dbReference type="EMBL" id="REE92728.1"/>
    </source>
</evidence>
<sequence length="367" mass="40568">MRIYLIGAGVISRTHAETAAKLGEEIELRVADPNPAAMAEFLEQFPGVPSYTNASDMLNAEPPQDDDIVIVGTPPFAHLEPTLLGLQSGRHVLCEKPLAMNNEEAELMLEAARKAGKLLGCCSVRFKGMHHNETVKQIIRSGQLGDIYHVTWVNKWARSRSGIEYQANSRWFLDSARSGGGVMMDWGPYDIAMMHDMLQPETVEVAGAWLGKPETAVDPADTKFDVETHVGAMMTFRGGISGPRPVSVHYERASCTHGDEYVKVEIEGTRGSVKWTPFDSRQPVYIRFDRDGQVVEEEVPLPPRSPYTIMDHPLVHFHRKVRGLSSLANVGDRAVDHFRHLQSVYGSASTGQSQLTSIHPADEEGQA</sequence>
<dbReference type="InterPro" id="IPR036291">
    <property type="entry name" value="NAD(P)-bd_dom_sf"/>
</dbReference>
<proteinExistence type="predicted"/>
<accession>A0A3D9SCW6</accession>
<dbReference type="RefSeq" id="WP_116187657.1">
    <property type="nucleotide sequence ID" value="NZ_QTTN01000003.1"/>
</dbReference>
<gene>
    <name evidence="4" type="ORF">A8990_10326</name>
</gene>
<evidence type="ECO:0000259" key="3">
    <source>
        <dbReference type="Pfam" id="PF22725"/>
    </source>
</evidence>
<dbReference type="OrthoDB" id="2514745at2"/>
<dbReference type="PANTHER" id="PTHR43818">
    <property type="entry name" value="BCDNA.GH03377"/>
    <property type="match status" value="1"/>
</dbReference>
<dbReference type="GO" id="GO:0016491">
    <property type="term" value="F:oxidoreductase activity"/>
    <property type="evidence" value="ECO:0007669"/>
    <property type="project" value="UniProtKB-KW"/>
</dbReference>
<dbReference type="SUPFAM" id="SSF55347">
    <property type="entry name" value="Glyceraldehyde-3-phosphate dehydrogenase-like, C-terminal domain"/>
    <property type="match status" value="1"/>
</dbReference>
<dbReference type="PANTHER" id="PTHR43818:SF11">
    <property type="entry name" value="BCDNA.GH03377"/>
    <property type="match status" value="1"/>
</dbReference>
<comment type="caution">
    <text evidence="4">The sequence shown here is derived from an EMBL/GenBank/DDBJ whole genome shotgun (WGS) entry which is preliminary data.</text>
</comment>